<dbReference type="AlphaFoldDB" id="A0A7X6I9M5"/>
<dbReference type="Proteomes" id="UP000534783">
    <property type="component" value="Unassembled WGS sequence"/>
</dbReference>
<organism evidence="1 2">
    <name type="scientific">Candidatus Manganitrophus noduliformans</name>
    <dbReference type="NCBI Taxonomy" id="2606439"/>
    <lineage>
        <taxon>Bacteria</taxon>
        <taxon>Pseudomonadati</taxon>
        <taxon>Nitrospirota</taxon>
        <taxon>Nitrospiria</taxon>
        <taxon>Candidatus Troglogloeales</taxon>
        <taxon>Candidatus Manganitrophaceae</taxon>
        <taxon>Candidatus Manganitrophus</taxon>
    </lineage>
</organism>
<keyword evidence="2" id="KW-1185">Reference proteome</keyword>
<sequence length="100" mass="11931">MLDRDLTRKEEETARRLLSYLLRHPEARDTLEGMTRWWLLEEEIHERLVEISQGLSSLVKQGLILEEHRGASLPLYRLNPDKKDEVKALVERLFPLRREV</sequence>
<name>A0A7X6I9M5_9BACT</name>
<protein>
    <submittedName>
        <fullName evidence="1">Uncharacterized protein</fullName>
    </submittedName>
</protein>
<comment type="caution">
    <text evidence="1">The sequence shown here is derived from an EMBL/GenBank/DDBJ whole genome shotgun (WGS) entry which is preliminary data.</text>
</comment>
<dbReference type="EMBL" id="VTOW01000001">
    <property type="protein sequence ID" value="NKE69576.1"/>
    <property type="molecule type" value="Genomic_DNA"/>
</dbReference>
<proteinExistence type="predicted"/>
<reference evidence="1 2" key="1">
    <citation type="journal article" date="2020" name="Nature">
        <title>Bacterial chemolithoautotrophy via manganese oxidation.</title>
        <authorList>
            <person name="Yu H."/>
            <person name="Leadbetter J.R."/>
        </authorList>
    </citation>
    <scope>NUCLEOTIDE SEQUENCE [LARGE SCALE GENOMIC DNA]</scope>
    <source>
        <strain evidence="1 2">Mn-1</strain>
    </source>
</reference>
<gene>
    <name evidence="1" type="ORF">MNODULE_02265</name>
</gene>
<accession>A0A7X6I9M5</accession>
<evidence type="ECO:0000313" key="1">
    <source>
        <dbReference type="EMBL" id="NKE69576.1"/>
    </source>
</evidence>
<dbReference type="RefSeq" id="WP_168057871.1">
    <property type="nucleotide sequence ID" value="NZ_VTOW01000001.1"/>
</dbReference>
<evidence type="ECO:0000313" key="2">
    <source>
        <dbReference type="Proteomes" id="UP000534783"/>
    </source>
</evidence>